<evidence type="ECO:0000259" key="2">
    <source>
        <dbReference type="Pfam" id="PF19914"/>
    </source>
</evidence>
<protein>
    <submittedName>
        <fullName evidence="3">Wolframin-like protein</fullName>
    </submittedName>
</protein>
<dbReference type="PRINTS" id="PR02060">
    <property type="entry name" value="WOLFFAMILY"/>
</dbReference>
<dbReference type="GO" id="GO:0030968">
    <property type="term" value="P:endoplasmic reticulum unfolded protein response"/>
    <property type="evidence" value="ECO:0007669"/>
    <property type="project" value="TreeGrafter"/>
</dbReference>
<dbReference type="GO" id="GO:0055074">
    <property type="term" value="P:calcium ion homeostasis"/>
    <property type="evidence" value="ECO:0007669"/>
    <property type="project" value="TreeGrafter"/>
</dbReference>
<evidence type="ECO:0000256" key="1">
    <source>
        <dbReference type="SAM" id="MobiDB-lite"/>
    </source>
</evidence>
<dbReference type="Pfam" id="PF19914">
    <property type="entry name" value="WEF-hand"/>
    <property type="match status" value="1"/>
</dbReference>
<dbReference type="InterPro" id="IPR026209">
    <property type="entry name" value="Wolframin_fam"/>
</dbReference>
<dbReference type="Pfam" id="PF20023">
    <property type="entry name" value="WSLR"/>
    <property type="match status" value="2"/>
</dbReference>
<dbReference type="EMBL" id="JR038569">
    <property type="protein sequence ID" value="AEY58323.1"/>
    <property type="molecule type" value="mRNA"/>
</dbReference>
<name>V9IB23_APICE</name>
<dbReference type="InterPro" id="IPR011990">
    <property type="entry name" value="TPR-like_helical_dom_sf"/>
</dbReference>
<dbReference type="InterPro" id="IPR045460">
    <property type="entry name" value="Wolframin_EF-hand"/>
</dbReference>
<dbReference type="InterPro" id="IPR045458">
    <property type="entry name" value="Wolframin_Sel1-like_rpt"/>
</dbReference>
<evidence type="ECO:0000313" key="3">
    <source>
        <dbReference type="EMBL" id="AEY58323.1"/>
    </source>
</evidence>
<dbReference type="Gene3D" id="1.25.40.10">
    <property type="entry name" value="Tetratricopeptide repeat domain"/>
    <property type="match status" value="1"/>
</dbReference>
<organism evidence="3">
    <name type="scientific">Apis cerana</name>
    <name type="common">Indian honeybee</name>
    <dbReference type="NCBI Taxonomy" id="7461"/>
    <lineage>
        <taxon>Eukaryota</taxon>
        <taxon>Metazoa</taxon>
        <taxon>Ecdysozoa</taxon>
        <taxon>Arthropoda</taxon>
        <taxon>Hexapoda</taxon>
        <taxon>Insecta</taxon>
        <taxon>Pterygota</taxon>
        <taxon>Neoptera</taxon>
        <taxon>Endopterygota</taxon>
        <taxon>Hymenoptera</taxon>
        <taxon>Apocrita</taxon>
        <taxon>Aculeata</taxon>
        <taxon>Apoidea</taxon>
        <taxon>Anthophila</taxon>
        <taxon>Apidae</taxon>
        <taxon>Apis</taxon>
    </lineage>
</organism>
<sequence length="229" mass="26086">MAGIVPLSGRSGRKQWTLHDGPRGSLRRLRSQLAEDGCPESQVVLAKQLLEERCDLDVDKEENAKLGVYWLTKASEQGNLEATDILRKCLATGRGITQHNYYDVKSCLDMTQDEKLARKAAREMFTSLSNGEDFITTEQLQRRMKDIASNSSNYNYSYSNNVLHNNSQKDISDISTDNFLKMGFLKTVHLKRMKIKKVITMIGWIIKGRKLQKQLLFLLPLVMLVVCSQ</sequence>
<gene>
    <name evidence="3" type="ORF">ACCB00860.2</name>
</gene>
<dbReference type="AlphaFoldDB" id="V9IB23"/>
<dbReference type="PANTHER" id="PTHR13098:SF3">
    <property type="entry name" value="WOLFRAMIN"/>
    <property type="match status" value="1"/>
</dbReference>
<feature type="region of interest" description="Disordered" evidence="1">
    <location>
        <begin position="1"/>
        <end position="23"/>
    </location>
</feature>
<feature type="domain" description="Wolframin EF-hand" evidence="2">
    <location>
        <begin position="117"/>
        <end position="176"/>
    </location>
</feature>
<dbReference type="PANTHER" id="PTHR13098">
    <property type="entry name" value="WOLFRAMIN"/>
    <property type="match status" value="1"/>
</dbReference>
<accession>V9IB23</accession>
<dbReference type="GO" id="GO:0005789">
    <property type="term" value="C:endoplasmic reticulum membrane"/>
    <property type="evidence" value="ECO:0007669"/>
    <property type="project" value="TreeGrafter"/>
</dbReference>
<reference evidence="3" key="1">
    <citation type="submission" date="2011-11" db="EMBL/GenBank/DDBJ databases">
        <title>Decoding the brain transcriptome of the Eastern honeybee (Apis cerana) based on pyrosequencing.</title>
        <authorList>
            <person name="Sun L."/>
            <person name="Zheng H."/>
            <person name="Wang Y."/>
            <person name="Xie X."/>
            <person name="Zhu Y."/>
            <person name="Gu W."/>
            <person name="Wang S."/>
        </authorList>
    </citation>
    <scope>NUCLEOTIDE SEQUENCE</scope>
    <source>
        <tissue evidence="3">Brain</tissue>
    </source>
</reference>
<proteinExistence type="evidence at transcript level"/>